<dbReference type="PROSITE" id="PS50943">
    <property type="entry name" value="HTH_CROC1"/>
    <property type="match status" value="1"/>
</dbReference>
<dbReference type="EMBL" id="JFBT01000001">
    <property type="protein sequence ID" value="EXG80393.1"/>
    <property type="molecule type" value="Genomic_DNA"/>
</dbReference>
<dbReference type="Gene3D" id="1.10.260.40">
    <property type="entry name" value="lambda repressor-like DNA-binding domains"/>
    <property type="match status" value="1"/>
</dbReference>
<evidence type="ECO:0000313" key="5">
    <source>
        <dbReference type="Proteomes" id="UP000021053"/>
    </source>
</evidence>
<keyword evidence="1" id="KW-0238">DNA-binding</keyword>
<dbReference type="PANTHER" id="PTHR46797:SF1">
    <property type="entry name" value="METHYLPHOSPHONATE SYNTHASE"/>
    <property type="match status" value="1"/>
</dbReference>
<dbReference type="GO" id="GO:0003677">
    <property type="term" value="F:DNA binding"/>
    <property type="evidence" value="ECO:0007669"/>
    <property type="project" value="UniProtKB-KW"/>
</dbReference>
<proteinExistence type="predicted"/>
<dbReference type="SUPFAM" id="SSF51182">
    <property type="entry name" value="RmlC-like cupins"/>
    <property type="match status" value="1"/>
</dbReference>
<dbReference type="InterPro" id="IPR050807">
    <property type="entry name" value="TransReg_Diox_bact_type"/>
</dbReference>
<dbReference type="PANTHER" id="PTHR46797">
    <property type="entry name" value="HTH-TYPE TRANSCRIPTIONAL REGULATOR"/>
    <property type="match status" value="1"/>
</dbReference>
<dbReference type="OrthoDB" id="5584941at2"/>
<dbReference type="SUPFAM" id="SSF47413">
    <property type="entry name" value="lambda repressor-like DNA-binding domains"/>
    <property type="match status" value="1"/>
</dbReference>
<organism evidence="4 5">
    <name type="scientific">Cryptosporangium arvum DSM 44712</name>
    <dbReference type="NCBI Taxonomy" id="927661"/>
    <lineage>
        <taxon>Bacteria</taxon>
        <taxon>Bacillati</taxon>
        <taxon>Actinomycetota</taxon>
        <taxon>Actinomycetes</taxon>
        <taxon>Cryptosporangiales</taxon>
        <taxon>Cryptosporangiaceae</taxon>
        <taxon>Cryptosporangium</taxon>
    </lineage>
</organism>
<dbReference type="PATRIC" id="fig|927661.3.peg.1441"/>
<accession>A0A010YYU5</accession>
<dbReference type="RefSeq" id="WP_051569875.1">
    <property type="nucleotide sequence ID" value="NZ_KK073874.1"/>
</dbReference>
<reference evidence="4 5" key="1">
    <citation type="submission" date="2013-07" db="EMBL/GenBank/DDBJ databases">
        <authorList>
            <consortium name="DOE Joint Genome Institute"/>
            <person name="Eisen J."/>
            <person name="Huntemann M."/>
            <person name="Han J."/>
            <person name="Chen A."/>
            <person name="Kyrpides N."/>
            <person name="Mavromatis K."/>
            <person name="Markowitz V."/>
            <person name="Palaniappan K."/>
            <person name="Ivanova N."/>
            <person name="Schaumberg A."/>
            <person name="Pati A."/>
            <person name="Liolios K."/>
            <person name="Nordberg H.P."/>
            <person name="Cantor M.N."/>
            <person name="Hua S.X."/>
            <person name="Woyke T."/>
        </authorList>
    </citation>
    <scope>NUCLEOTIDE SEQUENCE [LARGE SCALE GENOMIC DNA]</scope>
    <source>
        <strain evidence="4 5">DSM 44712</strain>
    </source>
</reference>
<dbReference type="GO" id="GO:0003700">
    <property type="term" value="F:DNA-binding transcription factor activity"/>
    <property type="evidence" value="ECO:0007669"/>
    <property type="project" value="TreeGrafter"/>
</dbReference>
<gene>
    <name evidence="4" type="ORF">CryarDRAFT_1466</name>
</gene>
<feature type="domain" description="HTH cro/C1-type" evidence="3">
    <location>
        <begin position="29"/>
        <end position="83"/>
    </location>
</feature>
<evidence type="ECO:0000259" key="3">
    <source>
        <dbReference type="PROSITE" id="PS50943"/>
    </source>
</evidence>
<comment type="caution">
    <text evidence="4">The sequence shown here is derived from an EMBL/GenBank/DDBJ whole genome shotgun (WGS) entry which is preliminary data.</text>
</comment>
<protein>
    <submittedName>
        <fullName evidence="4">Putative transcriptional regulator</fullName>
    </submittedName>
</protein>
<dbReference type="InterPro" id="IPR010982">
    <property type="entry name" value="Lambda_DNA-bd_dom_sf"/>
</dbReference>
<feature type="region of interest" description="Disordered" evidence="2">
    <location>
        <begin position="1"/>
        <end position="23"/>
    </location>
</feature>
<dbReference type="SMART" id="SM00530">
    <property type="entry name" value="HTH_XRE"/>
    <property type="match status" value="1"/>
</dbReference>
<sequence length="199" mass="20666">MSDDRPTPTAPAPRAAALDDDPAAVGRRIRALREERGISLSELARRAGIGKATLSGLETGVRNPTLETLYAVTGRLGVPLAAVLSPPAAGDPHTAATVVRGAAGEATLLEVIEEPDATYELYRIHIRAGATQVSPAHGAGVTEHLTVFRGDATVGPVEAPQQATAGAYVRFRADTPHFYAAGTDDFEAALLIRSPRASG</sequence>
<dbReference type="Gene3D" id="2.60.120.10">
    <property type="entry name" value="Jelly Rolls"/>
    <property type="match status" value="1"/>
</dbReference>
<dbReference type="InterPro" id="IPR014710">
    <property type="entry name" value="RmlC-like_jellyroll"/>
</dbReference>
<keyword evidence="5" id="KW-1185">Reference proteome</keyword>
<evidence type="ECO:0000313" key="4">
    <source>
        <dbReference type="EMBL" id="EXG80393.1"/>
    </source>
</evidence>
<dbReference type="InterPro" id="IPR011051">
    <property type="entry name" value="RmlC_Cupin_sf"/>
</dbReference>
<dbReference type="AlphaFoldDB" id="A0A010YYU5"/>
<dbReference type="GO" id="GO:0005829">
    <property type="term" value="C:cytosol"/>
    <property type="evidence" value="ECO:0007669"/>
    <property type="project" value="TreeGrafter"/>
</dbReference>
<dbReference type="HOGENOM" id="CLU_085376_5_2_11"/>
<dbReference type="Pfam" id="PF01381">
    <property type="entry name" value="HTH_3"/>
    <property type="match status" value="1"/>
</dbReference>
<dbReference type="InterPro" id="IPR001387">
    <property type="entry name" value="Cro/C1-type_HTH"/>
</dbReference>
<name>A0A010YYU5_9ACTN</name>
<evidence type="ECO:0000256" key="2">
    <source>
        <dbReference type="SAM" id="MobiDB-lite"/>
    </source>
</evidence>
<dbReference type="Proteomes" id="UP000021053">
    <property type="component" value="Unassembled WGS sequence"/>
</dbReference>
<dbReference type="CDD" id="cd00093">
    <property type="entry name" value="HTH_XRE"/>
    <property type="match status" value="1"/>
</dbReference>
<evidence type="ECO:0000256" key="1">
    <source>
        <dbReference type="ARBA" id="ARBA00023125"/>
    </source>
</evidence>